<dbReference type="Gene3D" id="3.40.50.720">
    <property type="entry name" value="NAD(P)-binding Rossmann-like Domain"/>
    <property type="match status" value="1"/>
</dbReference>
<accession>A0ABP6WGH7</accession>
<feature type="compositionally biased region" description="Low complexity" evidence="1">
    <location>
        <begin position="131"/>
        <end position="140"/>
    </location>
</feature>
<dbReference type="Proteomes" id="UP001501222">
    <property type="component" value="Unassembled WGS sequence"/>
</dbReference>
<dbReference type="InterPro" id="IPR036291">
    <property type="entry name" value="NAD(P)-bd_dom_sf"/>
</dbReference>
<sequence>MRVFLAGATGAVGRLLVPELVAAGHQVTGLIRRPEAAEGLRSQGAESVLADIYDAAAIAAAVADAAPEVVMHQLTDLANQDYAANMEIRRTGTRNLVDAAVAAGARKVIAQSIAWAYAPDDDASDAFTNSPATATAPAPAIEDTPLDLGAEGPRRYTVQAVRVLEDIVSEAPEWVVLRYGLFYGPGTWYAKGALMDDAVRIGKLLPNADVTSFVHIEDAASAAVQALEWPTGPVNVVDDEPSAGSVWVPAFARSVGAPEPALVESERTPWARGADNHYARKHLKWIPRYPSWRAGFVA</sequence>
<evidence type="ECO:0000256" key="1">
    <source>
        <dbReference type="SAM" id="MobiDB-lite"/>
    </source>
</evidence>
<feature type="region of interest" description="Disordered" evidence="1">
    <location>
        <begin position="128"/>
        <end position="147"/>
    </location>
</feature>
<dbReference type="EMBL" id="BAABAA010000002">
    <property type="protein sequence ID" value="GAA3551412.1"/>
    <property type="molecule type" value="Genomic_DNA"/>
</dbReference>
<name>A0ABP6WGH7_9ACTN</name>
<dbReference type="InterPro" id="IPR051783">
    <property type="entry name" value="NAD(P)-dependent_oxidoreduct"/>
</dbReference>
<dbReference type="InterPro" id="IPR016040">
    <property type="entry name" value="NAD(P)-bd_dom"/>
</dbReference>
<dbReference type="Pfam" id="PF13460">
    <property type="entry name" value="NAD_binding_10"/>
    <property type="match status" value="1"/>
</dbReference>
<dbReference type="PANTHER" id="PTHR48079">
    <property type="entry name" value="PROTEIN YEEZ"/>
    <property type="match status" value="1"/>
</dbReference>
<keyword evidence="4" id="KW-1185">Reference proteome</keyword>
<dbReference type="SUPFAM" id="SSF51735">
    <property type="entry name" value="NAD(P)-binding Rossmann-fold domains"/>
    <property type="match status" value="1"/>
</dbReference>
<organism evidence="3 4">
    <name type="scientific">Kribbella ginsengisoli</name>
    <dbReference type="NCBI Taxonomy" id="363865"/>
    <lineage>
        <taxon>Bacteria</taxon>
        <taxon>Bacillati</taxon>
        <taxon>Actinomycetota</taxon>
        <taxon>Actinomycetes</taxon>
        <taxon>Propionibacteriales</taxon>
        <taxon>Kribbellaceae</taxon>
        <taxon>Kribbella</taxon>
    </lineage>
</organism>
<evidence type="ECO:0000313" key="3">
    <source>
        <dbReference type="EMBL" id="GAA3551412.1"/>
    </source>
</evidence>
<protein>
    <submittedName>
        <fullName evidence="3">NAD(P)-dependent oxidoreductase</fullName>
    </submittedName>
</protein>
<evidence type="ECO:0000259" key="2">
    <source>
        <dbReference type="Pfam" id="PF13460"/>
    </source>
</evidence>
<proteinExistence type="predicted"/>
<dbReference type="PANTHER" id="PTHR48079:SF6">
    <property type="entry name" value="NAD(P)-BINDING DOMAIN-CONTAINING PROTEIN-RELATED"/>
    <property type="match status" value="1"/>
</dbReference>
<feature type="domain" description="NAD(P)-binding" evidence="2">
    <location>
        <begin position="7"/>
        <end position="129"/>
    </location>
</feature>
<dbReference type="RefSeq" id="WP_344839456.1">
    <property type="nucleotide sequence ID" value="NZ_BAABAA010000002.1"/>
</dbReference>
<comment type="caution">
    <text evidence="3">The sequence shown here is derived from an EMBL/GenBank/DDBJ whole genome shotgun (WGS) entry which is preliminary data.</text>
</comment>
<gene>
    <name evidence="3" type="ORF">GCM10022235_18900</name>
</gene>
<evidence type="ECO:0000313" key="4">
    <source>
        <dbReference type="Proteomes" id="UP001501222"/>
    </source>
</evidence>
<reference evidence="4" key="1">
    <citation type="journal article" date="2019" name="Int. J. Syst. Evol. Microbiol.">
        <title>The Global Catalogue of Microorganisms (GCM) 10K type strain sequencing project: providing services to taxonomists for standard genome sequencing and annotation.</title>
        <authorList>
            <consortium name="The Broad Institute Genomics Platform"/>
            <consortium name="The Broad Institute Genome Sequencing Center for Infectious Disease"/>
            <person name="Wu L."/>
            <person name="Ma J."/>
        </authorList>
    </citation>
    <scope>NUCLEOTIDE SEQUENCE [LARGE SCALE GENOMIC DNA]</scope>
    <source>
        <strain evidence="4">JCM 16928</strain>
    </source>
</reference>